<keyword evidence="2" id="KW-0805">Transcription regulation</keyword>
<reference evidence="8 9" key="1">
    <citation type="submission" date="2021-05" db="EMBL/GenBank/DDBJ databases">
        <title>Genome Assembly of Synthetic Allotetraploid Brassica napus Reveals Homoeologous Exchanges between Subgenomes.</title>
        <authorList>
            <person name="Davis J.T."/>
        </authorList>
    </citation>
    <scope>NUCLEOTIDE SEQUENCE [LARGE SCALE GENOMIC DNA]</scope>
    <source>
        <strain evidence="9">cv. Da-Ae</strain>
        <tissue evidence="8">Seedling</tissue>
    </source>
</reference>
<gene>
    <name evidence="8" type="ORF">HID58_035587</name>
</gene>
<dbReference type="PANTHER" id="PTHR13935:SF41">
    <property type="entry name" value="TRANSCRIPTION FACTOR ORG2-RELATED"/>
    <property type="match status" value="1"/>
</dbReference>
<name>A0ABQ8C5D1_BRANA</name>
<evidence type="ECO:0000256" key="3">
    <source>
        <dbReference type="ARBA" id="ARBA00023125"/>
    </source>
</evidence>
<dbReference type="CDD" id="cd18914">
    <property type="entry name" value="bHLH_AtORG2_like"/>
    <property type="match status" value="1"/>
</dbReference>
<dbReference type="PANTHER" id="PTHR13935">
    <property type="entry name" value="ACHAETE-SCUTE TRANSCRIPTION FACTOR-RELATED"/>
    <property type="match status" value="1"/>
</dbReference>
<protein>
    <recommendedName>
        <fullName evidence="7">BHLH domain-containing protein</fullName>
    </recommendedName>
</protein>
<accession>A0ABQ8C5D1</accession>
<evidence type="ECO:0000256" key="4">
    <source>
        <dbReference type="ARBA" id="ARBA00023163"/>
    </source>
</evidence>
<proteinExistence type="predicted"/>
<dbReference type="Pfam" id="PF00010">
    <property type="entry name" value="HLH"/>
    <property type="match status" value="1"/>
</dbReference>
<sequence>MHALGHTFFPNFGRESTGVYESYNIVRDNHNNGTFLDFPVPNMYGVVHHQTSLVDSVSSEVNGIDSNSVVMKKLNHNANERNRRKKINSLFTSLRSCLPDLDELKKLSIPKTVSRSVQYITELKKQANKLRQKKDDLLVRVLVQKERYVQPQPKVIAGYVSTVFATKLRDNEVMVQISSSKIHNFFIYNVLCGLEEDGFLIVDVSFLSSQGERIFYTLHLQLDTFDNYKLICEELSQRILYLYEKCGYSAMNSTLQGLEPKSNKKKLIHLIDSLSHRWREEVEKGKDVRKAGELLGVNLVSLDEKTMLIQGPIGNSETQQFQISAEGRVNLWAKLIRCYQKQHPLQAHGLSCCHTLQRPDQDCGAVGADTNRKFQVSKLRTAYDNQQMLLALMLAMFVSDIMGQVSRINTVFNDENQSIQRVKPQLCIAHSVFDKVVTHLDEKLTLLGWLFFNAIFGTHFYFDHETLVSQCFLKVLCGAEGYYSSTPSTYGGAKKIETVTLAEMNTYVLNSQPHHSYGSITKLTNLSAAQDAGVEVKQQTNLLQCLKDISFMVSCIYDNHQRLPVANFAINAGADHPEDDMHAAVNLSVEHNPVVKTDAAEKTIMSECAPNIIGVNGGSEPVTSQTESSREELIGEEHDPSSKKLHTSDDVEDRTL</sequence>
<dbReference type="InterPro" id="IPR015660">
    <property type="entry name" value="MASH1/Ascl1a-like"/>
</dbReference>
<comment type="subcellular location">
    <subcellularLocation>
        <location evidence="1">Nucleus</location>
    </subcellularLocation>
</comment>
<feature type="domain" description="BHLH" evidence="7">
    <location>
        <begin position="71"/>
        <end position="123"/>
    </location>
</feature>
<evidence type="ECO:0000256" key="1">
    <source>
        <dbReference type="ARBA" id="ARBA00004123"/>
    </source>
</evidence>
<dbReference type="Gene3D" id="4.10.280.10">
    <property type="entry name" value="Helix-loop-helix DNA-binding domain"/>
    <property type="match status" value="1"/>
</dbReference>
<dbReference type="SUPFAM" id="SSF47459">
    <property type="entry name" value="HLH, helix-loop-helix DNA-binding domain"/>
    <property type="match status" value="1"/>
</dbReference>
<evidence type="ECO:0000256" key="6">
    <source>
        <dbReference type="SAM" id="MobiDB-lite"/>
    </source>
</evidence>
<dbReference type="InterPro" id="IPR011598">
    <property type="entry name" value="bHLH_dom"/>
</dbReference>
<dbReference type="Proteomes" id="UP000824890">
    <property type="component" value="Unassembled WGS sequence"/>
</dbReference>
<evidence type="ECO:0000313" key="9">
    <source>
        <dbReference type="Proteomes" id="UP000824890"/>
    </source>
</evidence>
<feature type="region of interest" description="Disordered" evidence="6">
    <location>
        <begin position="614"/>
        <end position="656"/>
    </location>
</feature>
<dbReference type="EMBL" id="JAGKQM010000009">
    <property type="protein sequence ID" value="KAH0912266.1"/>
    <property type="molecule type" value="Genomic_DNA"/>
</dbReference>
<keyword evidence="9" id="KW-1185">Reference proteome</keyword>
<dbReference type="PROSITE" id="PS50888">
    <property type="entry name" value="BHLH"/>
    <property type="match status" value="1"/>
</dbReference>
<keyword evidence="5" id="KW-0539">Nucleus</keyword>
<dbReference type="InterPro" id="IPR036638">
    <property type="entry name" value="HLH_DNA-bd_sf"/>
</dbReference>
<evidence type="ECO:0000256" key="2">
    <source>
        <dbReference type="ARBA" id="ARBA00023015"/>
    </source>
</evidence>
<organism evidence="8 9">
    <name type="scientific">Brassica napus</name>
    <name type="common">Rape</name>
    <dbReference type="NCBI Taxonomy" id="3708"/>
    <lineage>
        <taxon>Eukaryota</taxon>
        <taxon>Viridiplantae</taxon>
        <taxon>Streptophyta</taxon>
        <taxon>Embryophyta</taxon>
        <taxon>Tracheophyta</taxon>
        <taxon>Spermatophyta</taxon>
        <taxon>Magnoliopsida</taxon>
        <taxon>eudicotyledons</taxon>
        <taxon>Gunneridae</taxon>
        <taxon>Pentapetalae</taxon>
        <taxon>rosids</taxon>
        <taxon>malvids</taxon>
        <taxon>Brassicales</taxon>
        <taxon>Brassicaceae</taxon>
        <taxon>Brassiceae</taxon>
        <taxon>Brassica</taxon>
    </lineage>
</organism>
<keyword evidence="3" id="KW-0238">DNA-binding</keyword>
<feature type="compositionally biased region" description="Basic and acidic residues" evidence="6">
    <location>
        <begin position="628"/>
        <end position="656"/>
    </location>
</feature>
<comment type="caution">
    <text evidence="8">The sequence shown here is derived from an EMBL/GenBank/DDBJ whole genome shotgun (WGS) entry which is preliminary data.</text>
</comment>
<keyword evidence="4" id="KW-0804">Transcription</keyword>
<evidence type="ECO:0000259" key="7">
    <source>
        <dbReference type="PROSITE" id="PS50888"/>
    </source>
</evidence>
<evidence type="ECO:0000256" key="5">
    <source>
        <dbReference type="ARBA" id="ARBA00023242"/>
    </source>
</evidence>
<evidence type="ECO:0000313" key="8">
    <source>
        <dbReference type="EMBL" id="KAH0912266.1"/>
    </source>
</evidence>
<dbReference type="SMART" id="SM00353">
    <property type="entry name" value="HLH"/>
    <property type="match status" value="1"/>
</dbReference>